<evidence type="ECO:0000313" key="3">
    <source>
        <dbReference type="Proteomes" id="UP000179266"/>
    </source>
</evidence>
<evidence type="ECO:0000256" key="1">
    <source>
        <dbReference type="ARBA" id="ARBA00009981"/>
    </source>
</evidence>
<evidence type="ECO:0008006" key="4">
    <source>
        <dbReference type="Google" id="ProtNLM"/>
    </source>
</evidence>
<comment type="caution">
    <text evidence="2">The sequence shown here is derived from an EMBL/GenBank/DDBJ whole genome shotgun (WGS) entry which is preliminary data.</text>
</comment>
<proteinExistence type="inferred from homology"/>
<evidence type="ECO:0000313" key="2">
    <source>
        <dbReference type="EMBL" id="OGL43060.1"/>
    </source>
</evidence>
<dbReference type="EMBL" id="MGDD01000293">
    <property type="protein sequence ID" value="OGL43060.1"/>
    <property type="molecule type" value="Genomic_DNA"/>
</dbReference>
<protein>
    <recommendedName>
        <fullName evidence="4">Antitoxin</fullName>
    </recommendedName>
</protein>
<sequence>MISVNIRELTHNFSKYLKAVKDGERIVLMERTVPVADIIPHNENISRPGWSRNIKKISIKGESLSKTIIKNRRKEER</sequence>
<accession>A0A1F7RP27</accession>
<dbReference type="Proteomes" id="UP000179266">
    <property type="component" value="Unassembled WGS sequence"/>
</dbReference>
<dbReference type="InterPro" id="IPR036165">
    <property type="entry name" value="YefM-like_sf"/>
</dbReference>
<organism evidence="2 3">
    <name type="scientific">Candidatus Schekmanbacteria bacterium RBG_13_48_7</name>
    <dbReference type="NCBI Taxonomy" id="1817878"/>
    <lineage>
        <taxon>Bacteria</taxon>
        <taxon>Candidatus Schekmaniibacteriota</taxon>
    </lineage>
</organism>
<gene>
    <name evidence="2" type="ORF">A2161_18445</name>
</gene>
<comment type="similarity">
    <text evidence="1">Belongs to the phD/YefM antitoxin family.</text>
</comment>
<name>A0A1F7RP27_9BACT</name>
<reference evidence="2 3" key="1">
    <citation type="journal article" date="2016" name="Nat. Commun.">
        <title>Thousands of microbial genomes shed light on interconnected biogeochemical processes in an aquifer system.</title>
        <authorList>
            <person name="Anantharaman K."/>
            <person name="Brown C.T."/>
            <person name="Hug L.A."/>
            <person name="Sharon I."/>
            <person name="Castelle C.J."/>
            <person name="Probst A.J."/>
            <person name="Thomas B.C."/>
            <person name="Singh A."/>
            <person name="Wilkins M.J."/>
            <person name="Karaoz U."/>
            <person name="Brodie E.L."/>
            <person name="Williams K.H."/>
            <person name="Hubbard S.S."/>
            <person name="Banfield J.F."/>
        </authorList>
    </citation>
    <scope>NUCLEOTIDE SEQUENCE [LARGE SCALE GENOMIC DNA]</scope>
</reference>
<dbReference type="SUPFAM" id="SSF143120">
    <property type="entry name" value="YefM-like"/>
    <property type="match status" value="1"/>
</dbReference>
<dbReference type="AlphaFoldDB" id="A0A1F7RP27"/>